<dbReference type="RefSeq" id="WP_119808883.1">
    <property type="nucleotide sequence ID" value="NZ_QYUP01000002.1"/>
</dbReference>
<dbReference type="SUPFAM" id="SSF47336">
    <property type="entry name" value="ACP-like"/>
    <property type="match status" value="1"/>
</dbReference>
<evidence type="ECO:0000313" key="3">
    <source>
        <dbReference type="Proteomes" id="UP000284006"/>
    </source>
</evidence>
<accession>A0A418Y8K5</accession>
<evidence type="ECO:0000313" key="2">
    <source>
        <dbReference type="EMBL" id="RJG27994.1"/>
    </source>
</evidence>
<name>A0A418Y8K5_9BURK</name>
<protein>
    <recommendedName>
        <fullName evidence="1">Carrier domain-containing protein</fullName>
    </recommendedName>
</protein>
<dbReference type="AlphaFoldDB" id="A0A418Y8K5"/>
<organism evidence="2 3">
    <name type="scientific">Massilia cavernae</name>
    <dbReference type="NCBI Taxonomy" id="2320864"/>
    <lineage>
        <taxon>Bacteria</taxon>
        <taxon>Pseudomonadati</taxon>
        <taxon>Pseudomonadota</taxon>
        <taxon>Betaproteobacteria</taxon>
        <taxon>Burkholderiales</taxon>
        <taxon>Oxalobacteraceae</taxon>
        <taxon>Telluria group</taxon>
        <taxon>Massilia</taxon>
    </lineage>
</organism>
<reference evidence="2 3" key="1">
    <citation type="submission" date="2018-09" db="EMBL/GenBank/DDBJ databases">
        <authorList>
            <person name="Zhu H."/>
        </authorList>
    </citation>
    <scope>NUCLEOTIDE SEQUENCE [LARGE SCALE GENOMIC DNA]</scope>
    <source>
        <strain evidence="2 3">K1S02-61</strain>
    </source>
</reference>
<dbReference type="Pfam" id="PF00550">
    <property type="entry name" value="PP-binding"/>
    <property type="match status" value="1"/>
</dbReference>
<dbReference type="InterPro" id="IPR009081">
    <property type="entry name" value="PP-bd_ACP"/>
</dbReference>
<evidence type="ECO:0000259" key="1">
    <source>
        <dbReference type="PROSITE" id="PS50075"/>
    </source>
</evidence>
<dbReference type="Proteomes" id="UP000284006">
    <property type="component" value="Unassembled WGS sequence"/>
</dbReference>
<dbReference type="OrthoDB" id="9778690at2"/>
<dbReference type="InterPro" id="IPR036736">
    <property type="entry name" value="ACP-like_sf"/>
</dbReference>
<sequence>MDCVIEKTEARASSAQERTAVLADIWKTILNVDSVGVDVEFFDIGGNSILLLAMLEVVQEKLGKEVALEDLAEGITIEKIDSFLVA</sequence>
<comment type="caution">
    <text evidence="2">The sequence shown here is derived from an EMBL/GenBank/DDBJ whole genome shotgun (WGS) entry which is preliminary data.</text>
</comment>
<gene>
    <name evidence="2" type="ORF">D3872_00070</name>
</gene>
<feature type="domain" description="Carrier" evidence="1">
    <location>
        <begin position="13"/>
        <end position="86"/>
    </location>
</feature>
<dbReference type="PROSITE" id="PS50075">
    <property type="entry name" value="CARRIER"/>
    <property type="match status" value="1"/>
</dbReference>
<dbReference type="Gene3D" id="1.10.1200.10">
    <property type="entry name" value="ACP-like"/>
    <property type="match status" value="1"/>
</dbReference>
<dbReference type="EMBL" id="QYUP01000002">
    <property type="protein sequence ID" value="RJG27994.1"/>
    <property type="molecule type" value="Genomic_DNA"/>
</dbReference>
<proteinExistence type="predicted"/>
<keyword evidence="3" id="KW-1185">Reference proteome</keyword>